<dbReference type="InterPro" id="IPR029063">
    <property type="entry name" value="SAM-dependent_MTases_sf"/>
</dbReference>
<proteinExistence type="predicted"/>
<dbReference type="PANTHER" id="PTHR47313:SF1">
    <property type="entry name" value="RIBOSOMAL RNA LARGE SUBUNIT METHYLTRANSFERASE K_L"/>
    <property type="match status" value="1"/>
</dbReference>
<dbReference type="Pfam" id="PF02926">
    <property type="entry name" value="THUMP"/>
    <property type="match status" value="1"/>
</dbReference>
<evidence type="ECO:0000259" key="4">
    <source>
        <dbReference type="Pfam" id="PF02926"/>
    </source>
</evidence>
<dbReference type="InterPro" id="IPR002052">
    <property type="entry name" value="DNA_methylase_N6_adenine_CS"/>
</dbReference>
<dbReference type="InterPro" id="IPR053943">
    <property type="entry name" value="RlmKL-like_Mtase_CS"/>
</dbReference>
<dbReference type="InterPro" id="IPR054170">
    <property type="entry name" value="RlmL_1st"/>
</dbReference>
<dbReference type="GO" id="GO:0003723">
    <property type="term" value="F:RNA binding"/>
    <property type="evidence" value="ECO:0007669"/>
    <property type="project" value="InterPro"/>
</dbReference>
<evidence type="ECO:0000256" key="2">
    <source>
        <dbReference type="ARBA" id="ARBA00022679"/>
    </source>
</evidence>
<accession>F2NWT3</accession>
<dbReference type="HOGENOM" id="CLU_032119_3_1_12"/>
<evidence type="ECO:0000259" key="3">
    <source>
        <dbReference type="Pfam" id="PF01170"/>
    </source>
</evidence>
<reference evidence="6 7" key="1">
    <citation type="journal article" date="2011" name="Stand. Genomic Sci.">
        <title>Complete genome sequence of Treponema succinifaciens type strain (6091).</title>
        <authorList>
            <person name="Han C."/>
            <person name="Gronow S."/>
            <person name="Teshima H."/>
            <person name="Lapidus A."/>
            <person name="Nolan M."/>
            <person name="Lucas S."/>
            <person name="Hammon N."/>
            <person name="Deshpande S."/>
            <person name="Cheng J.F."/>
            <person name="Zeytun A."/>
            <person name="Tapia R."/>
            <person name="Goodwin L."/>
            <person name="Pitluck S."/>
            <person name="Liolios K."/>
            <person name="Pagani I."/>
            <person name="Ivanova N."/>
            <person name="Mavromatis K."/>
            <person name="Mikhailova N."/>
            <person name="Huntemann M."/>
            <person name="Pati A."/>
            <person name="Chen A."/>
            <person name="Palaniappan K."/>
            <person name="Land M."/>
            <person name="Hauser L."/>
            <person name="Brambilla E.M."/>
            <person name="Rohde M."/>
            <person name="Goker M."/>
            <person name="Woyke T."/>
            <person name="Bristow J."/>
            <person name="Eisen J.A."/>
            <person name="Markowitz V."/>
            <person name="Hugenholtz P."/>
            <person name="Kyrpides N.C."/>
            <person name="Klenk H.P."/>
            <person name="Detter J.C."/>
        </authorList>
    </citation>
    <scope>NUCLEOTIDE SEQUENCE [LARGE SCALE GENOMIC DNA]</scope>
    <source>
        <strain evidence="7">ATCC 33096 / DSM 2489 / 6091</strain>
    </source>
</reference>
<dbReference type="AlphaFoldDB" id="F2NWT3"/>
<keyword evidence="7" id="KW-1185">Reference proteome</keyword>
<dbReference type="GeneID" id="302999651"/>
<dbReference type="STRING" id="869209.Tresu_2540"/>
<feature type="domain" description="Ribosomal RNA large subunit methyltransferase K/L-like methyltransferase" evidence="3">
    <location>
        <begin position="162"/>
        <end position="378"/>
    </location>
</feature>
<sequence length="384" mass="43345">MNTFVALCAVGAEKILGNEIKHLGYALAGNAPGRVSFLGDNDALYRSNFCLRTSDRVYLQMARYKADNFDSLFEGCYRIDWQDFFRKDVRVVVDKVRVYKSRINSEHTIQGMIQKAIYTKLGDIWRMNSLPESGNQADVRVYMERDEAVILLDTSGQALHKRGYRTEGGAAPLRETTAAVLLQEMMWRRKTPLHDPFCGSGTIAIEATLYAHNVAPGLGRNFAYENLSIYDSSRALEIKKEEASKIRTDVECHIAGSDIDPFAIDRAKLNAEHACTMAGRALQLIGSDMRIERPEFFVSDFENLHSEFENGLILCNPPYGERLGDEFQAESLYRKMGSLISNFENWHIGVITSQKSFENCFGKKASAVKSLKAGNLDTSFYIYR</sequence>
<dbReference type="Pfam" id="PF22020">
    <property type="entry name" value="RlmL_1st"/>
    <property type="match status" value="1"/>
</dbReference>
<dbReference type="RefSeq" id="WP_013702653.1">
    <property type="nucleotide sequence ID" value="NC_015385.1"/>
</dbReference>
<dbReference type="PROSITE" id="PS00092">
    <property type="entry name" value="N6_MTASE"/>
    <property type="match status" value="1"/>
</dbReference>
<dbReference type="Gene3D" id="3.40.50.150">
    <property type="entry name" value="Vaccinia Virus protein VP39"/>
    <property type="match status" value="1"/>
</dbReference>
<dbReference type="PROSITE" id="PS01261">
    <property type="entry name" value="UPF0020"/>
    <property type="match status" value="1"/>
</dbReference>
<evidence type="ECO:0000313" key="6">
    <source>
        <dbReference type="EMBL" id="AEB15402.1"/>
    </source>
</evidence>
<dbReference type="GO" id="GO:0070043">
    <property type="term" value="F:rRNA (guanine-N7-)-methyltransferase activity"/>
    <property type="evidence" value="ECO:0007669"/>
    <property type="project" value="TreeGrafter"/>
</dbReference>
<reference evidence="7" key="2">
    <citation type="submission" date="2011-04" db="EMBL/GenBank/DDBJ databases">
        <title>The complete genome of chromosome of Treponema succinifaciens DSM 2489.</title>
        <authorList>
            <person name="Lucas S."/>
            <person name="Copeland A."/>
            <person name="Lapidus A."/>
            <person name="Bruce D."/>
            <person name="Goodwin L."/>
            <person name="Pitluck S."/>
            <person name="Peters L."/>
            <person name="Kyrpides N."/>
            <person name="Mavromatis K."/>
            <person name="Ivanova N."/>
            <person name="Ovchinnikova G."/>
            <person name="Teshima H."/>
            <person name="Detter J.C."/>
            <person name="Tapia R."/>
            <person name="Han C."/>
            <person name="Land M."/>
            <person name="Hauser L."/>
            <person name="Markowitz V."/>
            <person name="Cheng J.-F."/>
            <person name="Hugenholtz P."/>
            <person name="Woyke T."/>
            <person name="Wu D."/>
            <person name="Gronow S."/>
            <person name="Wellnitz S."/>
            <person name="Brambilla E."/>
            <person name="Klenk H.-P."/>
            <person name="Eisen J.A."/>
        </authorList>
    </citation>
    <scope>NUCLEOTIDE SEQUENCE [LARGE SCALE GENOMIC DNA]</scope>
    <source>
        <strain evidence="7">ATCC 33096 / DSM 2489 / 6091</strain>
    </source>
</reference>
<dbReference type="Pfam" id="PF01170">
    <property type="entry name" value="UPF0020"/>
    <property type="match status" value="1"/>
</dbReference>
<keyword evidence="2 6" id="KW-0808">Transferase</keyword>
<dbReference type="InterPro" id="IPR004114">
    <property type="entry name" value="THUMP_dom"/>
</dbReference>
<dbReference type="GO" id="GO:0052913">
    <property type="term" value="F:16S rRNA (guanine(966)-N(2))-methyltransferase activity"/>
    <property type="evidence" value="ECO:0007669"/>
    <property type="project" value="UniProtKB-EC"/>
</dbReference>
<dbReference type="KEGG" id="tsu:Tresu_2540"/>
<evidence type="ECO:0000259" key="5">
    <source>
        <dbReference type="Pfam" id="PF22020"/>
    </source>
</evidence>
<dbReference type="PANTHER" id="PTHR47313">
    <property type="entry name" value="RIBOSOMAL RNA LARGE SUBUNIT METHYLTRANSFERASE K/L"/>
    <property type="match status" value="1"/>
</dbReference>
<dbReference type="EMBL" id="CP002631">
    <property type="protein sequence ID" value="AEB15402.1"/>
    <property type="molecule type" value="Genomic_DNA"/>
</dbReference>
<dbReference type="OrthoDB" id="9809404at2"/>
<dbReference type="SUPFAM" id="SSF53335">
    <property type="entry name" value="S-adenosyl-L-methionine-dependent methyltransferases"/>
    <property type="match status" value="1"/>
</dbReference>
<feature type="domain" description="THUMP" evidence="4">
    <location>
        <begin position="67"/>
        <end position="153"/>
    </location>
</feature>
<organism evidence="6 7">
    <name type="scientific">Treponema succinifaciens (strain ATCC 33096 / DSM 2489 / 6091)</name>
    <dbReference type="NCBI Taxonomy" id="869209"/>
    <lineage>
        <taxon>Bacteria</taxon>
        <taxon>Pseudomonadati</taxon>
        <taxon>Spirochaetota</taxon>
        <taxon>Spirochaetia</taxon>
        <taxon>Spirochaetales</taxon>
        <taxon>Treponemataceae</taxon>
        <taxon>Treponema</taxon>
    </lineage>
</organism>
<keyword evidence="1 6" id="KW-0489">Methyltransferase</keyword>
<dbReference type="EC" id="2.1.1.171" evidence="6"/>
<dbReference type="eggNOG" id="COG0116">
    <property type="taxonomic scope" value="Bacteria"/>
</dbReference>
<dbReference type="Proteomes" id="UP000006852">
    <property type="component" value="Chromosome"/>
</dbReference>
<gene>
    <name evidence="6" type="ordered locus">Tresu_2540</name>
</gene>
<dbReference type="Gene3D" id="3.30.2130.30">
    <property type="match status" value="1"/>
</dbReference>
<feature type="domain" description="RlmL ferredoxin-like" evidence="5">
    <location>
        <begin position="3"/>
        <end position="58"/>
    </location>
</feature>
<evidence type="ECO:0000256" key="1">
    <source>
        <dbReference type="ARBA" id="ARBA00022603"/>
    </source>
</evidence>
<protein>
    <submittedName>
        <fullName evidence="6">rRNA (Guanine-N(2)-)-methyltransferase</fullName>
        <ecNumber evidence="6">2.1.1.171</ecNumber>
    </submittedName>
</protein>
<name>F2NWT3_TRES6</name>
<dbReference type="InterPro" id="IPR000241">
    <property type="entry name" value="RlmKL-like_Mtase"/>
</dbReference>
<dbReference type="CDD" id="cd11715">
    <property type="entry name" value="THUMP_AdoMetMT"/>
    <property type="match status" value="1"/>
</dbReference>
<evidence type="ECO:0000313" key="7">
    <source>
        <dbReference type="Proteomes" id="UP000006852"/>
    </source>
</evidence>